<protein>
    <submittedName>
        <fullName evidence="1">Uncharacterized protein</fullName>
    </submittedName>
</protein>
<feature type="non-terminal residue" evidence="1">
    <location>
        <position position="1"/>
    </location>
</feature>
<dbReference type="EMBL" id="MN033285">
    <property type="protein sequence ID" value="QDH87327.1"/>
    <property type="molecule type" value="Genomic_RNA"/>
</dbReference>
<accession>A0A514D124</accession>
<sequence>TVTYGAIMLSFGISISPEVSISVSKDELLIFRRGVWYHLERPRDIEERIFAVIRDCSEARSDLDQILIVNHAADKLMSQVSST</sequence>
<gene>
    <name evidence="1" type="ORF">H2Bulk34384_000004</name>
</gene>
<name>A0A514D124_9VIRU</name>
<reference evidence="1" key="1">
    <citation type="submission" date="2019-05" db="EMBL/GenBank/DDBJ databases">
        <title>Metatranscriptomic reconstruction reveals RNA viruses with the potential to shape carbon cycling in soil.</title>
        <authorList>
            <person name="Starr E.P."/>
            <person name="Nuccio E."/>
            <person name="Pett-Ridge J."/>
            <person name="Banfield J.F."/>
            <person name="Firestone M.K."/>
        </authorList>
    </citation>
    <scope>NUCLEOTIDE SEQUENCE</scope>
    <source>
        <strain evidence="1">H2_Bulk_34_384</strain>
    </source>
</reference>
<proteinExistence type="predicted"/>
<organism evidence="1">
    <name type="scientific">Leviviridae sp</name>
    <dbReference type="NCBI Taxonomy" id="2027243"/>
    <lineage>
        <taxon>Viruses</taxon>
        <taxon>Riboviria</taxon>
        <taxon>Orthornavirae</taxon>
        <taxon>Lenarviricota</taxon>
        <taxon>Leviviricetes</taxon>
        <taxon>Norzivirales</taxon>
        <taxon>Fiersviridae</taxon>
    </lineage>
</organism>
<evidence type="ECO:0000313" key="1">
    <source>
        <dbReference type="EMBL" id="QDH87327.1"/>
    </source>
</evidence>